<dbReference type="AlphaFoldDB" id="A0AAV2YLP5"/>
<name>A0AAV2YLP5_9STRA</name>
<dbReference type="EMBL" id="DAKRPA010000222">
    <property type="protein sequence ID" value="DAZ95010.1"/>
    <property type="molecule type" value="Genomic_DNA"/>
</dbReference>
<reference evidence="1" key="2">
    <citation type="journal article" date="2023" name="Microbiol Resour">
        <title>Decontamination and Annotation of the Draft Genome Sequence of the Oomycete Lagenidium giganteum ARSEF 373.</title>
        <authorList>
            <person name="Morgan W.R."/>
            <person name="Tartar A."/>
        </authorList>
    </citation>
    <scope>NUCLEOTIDE SEQUENCE</scope>
    <source>
        <strain evidence="1">ARSEF 373</strain>
    </source>
</reference>
<keyword evidence="2" id="KW-1185">Reference proteome</keyword>
<dbReference type="PANTHER" id="PTHR47169:SF2">
    <property type="entry name" value="OS01G0541250 PROTEIN"/>
    <property type="match status" value="1"/>
</dbReference>
<sequence>MMWSGKIGAWPFVEENLTHRKSKNRPAGIIIQQNIEKVDRKVYRQFVLEKVIPAI</sequence>
<dbReference type="PANTHER" id="PTHR47169">
    <property type="entry name" value="OS01G0541250 PROTEIN"/>
    <property type="match status" value="1"/>
</dbReference>
<proteinExistence type="predicted"/>
<comment type="caution">
    <text evidence="1">The sequence shown here is derived from an EMBL/GenBank/DDBJ whole genome shotgun (WGS) entry which is preliminary data.</text>
</comment>
<evidence type="ECO:0000313" key="2">
    <source>
        <dbReference type="Proteomes" id="UP001146120"/>
    </source>
</evidence>
<reference evidence="1" key="1">
    <citation type="submission" date="2022-11" db="EMBL/GenBank/DDBJ databases">
        <authorList>
            <person name="Morgan W.R."/>
            <person name="Tartar A."/>
        </authorList>
    </citation>
    <scope>NUCLEOTIDE SEQUENCE</scope>
    <source>
        <strain evidence="1">ARSEF 373</strain>
    </source>
</reference>
<organism evidence="1 2">
    <name type="scientific">Lagenidium giganteum</name>
    <dbReference type="NCBI Taxonomy" id="4803"/>
    <lineage>
        <taxon>Eukaryota</taxon>
        <taxon>Sar</taxon>
        <taxon>Stramenopiles</taxon>
        <taxon>Oomycota</taxon>
        <taxon>Peronosporomycetes</taxon>
        <taxon>Pythiales</taxon>
        <taxon>Pythiaceae</taxon>
    </lineage>
</organism>
<gene>
    <name evidence="1" type="ORF">N0F65_003636</name>
</gene>
<protein>
    <submittedName>
        <fullName evidence="1">Uncharacterized protein</fullName>
    </submittedName>
</protein>
<dbReference type="Proteomes" id="UP001146120">
    <property type="component" value="Unassembled WGS sequence"/>
</dbReference>
<evidence type="ECO:0000313" key="1">
    <source>
        <dbReference type="EMBL" id="DAZ95010.1"/>
    </source>
</evidence>
<accession>A0AAV2YLP5</accession>